<keyword evidence="3 9" id="KW-0500">Molybdenum</keyword>
<evidence type="ECO:0000256" key="8">
    <source>
        <dbReference type="ARBA" id="ARBA00023136"/>
    </source>
</evidence>
<keyword evidence="13" id="KW-1185">Reference proteome</keyword>
<dbReference type="GO" id="GO:0016020">
    <property type="term" value="C:membrane"/>
    <property type="evidence" value="ECO:0007669"/>
    <property type="project" value="InterPro"/>
</dbReference>
<evidence type="ECO:0000256" key="1">
    <source>
        <dbReference type="ARBA" id="ARBA00022448"/>
    </source>
</evidence>
<evidence type="ECO:0000256" key="2">
    <source>
        <dbReference type="ARBA" id="ARBA00022475"/>
    </source>
</evidence>
<keyword evidence="2" id="KW-1003">Cell membrane</keyword>
<dbReference type="AlphaFoldDB" id="A0A3A8AYQ8"/>
<keyword evidence="12" id="KW-0378">Hydrolase</keyword>
<keyword evidence="8" id="KW-0472">Membrane</keyword>
<dbReference type="PANTHER" id="PTHR43514">
    <property type="entry name" value="ABC TRANSPORTER I FAMILY MEMBER 10"/>
    <property type="match status" value="1"/>
</dbReference>
<dbReference type="PROSITE" id="PS51866">
    <property type="entry name" value="MOP"/>
    <property type="match status" value="1"/>
</dbReference>
<dbReference type="InterPro" id="IPR005116">
    <property type="entry name" value="Transp-assoc_OB_typ1"/>
</dbReference>
<gene>
    <name evidence="12" type="primary">modC</name>
    <name evidence="12" type="ORF">D6850_03475</name>
</gene>
<protein>
    <submittedName>
        <fullName evidence="12">Molybdenum ABC transporter ATP-binding protein</fullName>
        <ecNumber evidence="12">3.6.3.29</ecNumber>
    </submittedName>
</protein>
<dbReference type="GO" id="GO:0016887">
    <property type="term" value="F:ATP hydrolysis activity"/>
    <property type="evidence" value="ECO:0007669"/>
    <property type="project" value="InterPro"/>
</dbReference>
<organism evidence="12 13">
    <name type="scientific">Roseovarius spongiae</name>
    <dbReference type="NCBI Taxonomy" id="2320272"/>
    <lineage>
        <taxon>Bacteria</taxon>
        <taxon>Pseudomonadati</taxon>
        <taxon>Pseudomonadota</taxon>
        <taxon>Alphaproteobacteria</taxon>
        <taxon>Rhodobacterales</taxon>
        <taxon>Roseobacteraceae</taxon>
        <taxon>Roseovarius</taxon>
    </lineage>
</organism>
<dbReference type="OrthoDB" id="9802264at2"/>
<evidence type="ECO:0000256" key="4">
    <source>
        <dbReference type="ARBA" id="ARBA00022519"/>
    </source>
</evidence>
<proteinExistence type="predicted"/>
<dbReference type="PROSITE" id="PS00211">
    <property type="entry name" value="ABC_TRANSPORTER_1"/>
    <property type="match status" value="1"/>
</dbReference>
<dbReference type="NCBIfam" id="TIGR02142">
    <property type="entry name" value="modC_ABC"/>
    <property type="match status" value="1"/>
</dbReference>
<keyword evidence="1" id="KW-0813">Transport</keyword>
<evidence type="ECO:0000256" key="3">
    <source>
        <dbReference type="ARBA" id="ARBA00022505"/>
    </source>
</evidence>
<dbReference type="EC" id="3.6.3.29" evidence="12"/>
<dbReference type="RefSeq" id="WP_121163802.1">
    <property type="nucleotide sequence ID" value="NZ_RAPE01000001.1"/>
</dbReference>
<dbReference type="InterPro" id="IPR004606">
    <property type="entry name" value="Mop_domain"/>
</dbReference>
<evidence type="ECO:0000256" key="6">
    <source>
        <dbReference type="ARBA" id="ARBA00022840"/>
    </source>
</evidence>
<dbReference type="Gene3D" id="3.40.50.300">
    <property type="entry name" value="P-loop containing nucleotide triphosphate hydrolases"/>
    <property type="match status" value="1"/>
</dbReference>
<evidence type="ECO:0000256" key="7">
    <source>
        <dbReference type="ARBA" id="ARBA00022967"/>
    </source>
</evidence>
<evidence type="ECO:0000259" key="10">
    <source>
        <dbReference type="PROSITE" id="PS50893"/>
    </source>
</evidence>
<dbReference type="GO" id="GO:0140359">
    <property type="term" value="F:ABC-type transporter activity"/>
    <property type="evidence" value="ECO:0007669"/>
    <property type="project" value="InterPro"/>
</dbReference>
<accession>A0A3A8AYQ8</accession>
<evidence type="ECO:0000259" key="11">
    <source>
        <dbReference type="PROSITE" id="PS51866"/>
    </source>
</evidence>
<evidence type="ECO:0000313" key="12">
    <source>
        <dbReference type="EMBL" id="RKF16619.1"/>
    </source>
</evidence>
<dbReference type="Proteomes" id="UP000281128">
    <property type="component" value="Unassembled WGS sequence"/>
</dbReference>
<comment type="caution">
    <text evidence="12">The sequence shown here is derived from an EMBL/GenBank/DDBJ whole genome shotgun (WGS) entry which is preliminary data.</text>
</comment>
<dbReference type="InterPro" id="IPR027417">
    <property type="entry name" value="P-loop_NTPase"/>
</dbReference>
<dbReference type="Gene3D" id="2.40.50.100">
    <property type="match status" value="1"/>
</dbReference>
<keyword evidence="6 12" id="KW-0067">ATP-binding</keyword>
<dbReference type="SMART" id="SM00382">
    <property type="entry name" value="AAA"/>
    <property type="match status" value="1"/>
</dbReference>
<sequence>MTLAVTLAHAFGDFTLDVGFKAGPGVTALFGPSGAGKTSIANAVAGLFTPREGRIELGGRVLLDTAAKVNMSAHKRRIGVVFQDGRLFPHLDVAGNLAFGARYAPRGAPGPDRAEILALLGIEELLSRRPGTLSGGEKQRVALARALLARPEFLVMDEPLAALDGPRKDDILPYLEGLRDRARVPILYVSHSVSEIARLADRIVVLREGRVLRAGPVADVLSDPEMVPLVGVREAGSVFEAQVLGHDADGLSRLGVSGGTLILPRVDADPGKHIRIRVLAQDVLLSLESPKGLSSRNILPVRVEALHQGAGPGVAVSLRLGEDRLLARITARAAAELGLRPGLACHAILKATAVPRGDVGAAHE</sequence>
<dbReference type="InterPro" id="IPR017871">
    <property type="entry name" value="ABC_transporter-like_CS"/>
</dbReference>
<keyword evidence="4" id="KW-0997">Cell inner membrane</keyword>
<dbReference type="SUPFAM" id="SSF52540">
    <property type="entry name" value="P-loop containing nucleoside triphosphate hydrolases"/>
    <property type="match status" value="1"/>
</dbReference>
<evidence type="ECO:0000313" key="13">
    <source>
        <dbReference type="Proteomes" id="UP000281128"/>
    </source>
</evidence>
<name>A0A3A8AYQ8_9RHOB</name>
<reference evidence="12 13" key="1">
    <citation type="submission" date="2018-09" db="EMBL/GenBank/DDBJ databases">
        <title>Roseovarius spongiae sp. nov., isolated from a marine sponge.</title>
        <authorList>
            <person name="Zhuang L."/>
            <person name="Luo L."/>
        </authorList>
    </citation>
    <scope>NUCLEOTIDE SEQUENCE [LARGE SCALE GENOMIC DNA]</scope>
    <source>
        <strain evidence="12 13">HN-E21</strain>
    </source>
</reference>
<evidence type="ECO:0000256" key="5">
    <source>
        <dbReference type="ARBA" id="ARBA00022741"/>
    </source>
</evidence>
<dbReference type="PROSITE" id="PS50893">
    <property type="entry name" value="ABC_TRANSPORTER_2"/>
    <property type="match status" value="1"/>
</dbReference>
<dbReference type="InterPro" id="IPR011868">
    <property type="entry name" value="ModC_ABC_ATP-bd"/>
</dbReference>
<feature type="domain" description="Mop" evidence="11">
    <location>
        <begin position="292"/>
        <end position="358"/>
    </location>
</feature>
<dbReference type="EMBL" id="RAPE01000001">
    <property type="protein sequence ID" value="RKF16619.1"/>
    <property type="molecule type" value="Genomic_DNA"/>
</dbReference>
<dbReference type="PANTHER" id="PTHR43514:SF4">
    <property type="entry name" value="ABC TRANSPORTER I FAMILY MEMBER 10"/>
    <property type="match status" value="1"/>
</dbReference>
<dbReference type="Pfam" id="PF03459">
    <property type="entry name" value="TOBE"/>
    <property type="match status" value="1"/>
</dbReference>
<dbReference type="InterPro" id="IPR003439">
    <property type="entry name" value="ABC_transporter-like_ATP-bd"/>
</dbReference>
<dbReference type="InterPro" id="IPR003593">
    <property type="entry name" value="AAA+_ATPase"/>
</dbReference>
<dbReference type="InterPro" id="IPR050334">
    <property type="entry name" value="Molybdenum_import_ModC"/>
</dbReference>
<dbReference type="GO" id="GO:0005524">
    <property type="term" value="F:ATP binding"/>
    <property type="evidence" value="ECO:0007669"/>
    <property type="project" value="UniProtKB-KW"/>
</dbReference>
<dbReference type="SUPFAM" id="SSF50331">
    <property type="entry name" value="MOP-like"/>
    <property type="match status" value="1"/>
</dbReference>
<dbReference type="InterPro" id="IPR008995">
    <property type="entry name" value="Mo/tungstate-bd_C_term_dom"/>
</dbReference>
<dbReference type="Pfam" id="PF00005">
    <property type="entry name" value="ABC_tran"/>
    <property type="match status" value="1"/>
</dbReference>
<evidence type="ECO:0000256" key="9">
    <source>
        <dbReference type="PROSITE-ProRule" id="PRU01213"/>
    </source>
</evidence>
<feature type="domain" description="ABC transporter" evidence="10">
    <location>
        <begin position="2"/>
        <end position="233"/>
    </location>
</feature>
<keyword evidence="5" id="KW-0547">Nucleotide-binding</keyword>
<dbReference type="GO" id="GO:0015098">
    <property type="term" value="F:molybdate ion transmembrane transporter activity"/>
    <property type="evidence" value="ECO:0007669"/>
    <property type="project" value="InterPro"/>
</dbReference>
<keyword evidence="7" id="KW-1278">Translocase</keyword>